<dbReference type="PANTHER" id="PTHR36562:SF5">
    <property type="entry name" value="SERINE_ARGININE REPETITIVE MATRIX 2"/>
    <property type="match status" value="1"/>
</dbReference>
<keyword evidence="11" id="KW-1185">Reference proteome</keyword>
<evidence type="ECO:0000256" key="3">
    <source>
        <dbReference type="ARBA" id="ARBA00022664"/>
    </source>
</evidence>
<feature type="compositionally biased region" description="Polar residues" evidence="7">
    <location>
        <begin position="203"/>
        <end position="213"/>
    </location>
</feature>
<protein>
    <submittedName>
        <fullName evidence="10">Splicing coactivator SRm160/300, subunit SRm300</fullName>
    </submittedName>
</protein>
<dbReference type="RefSeq" id="XP_024579322.1">
    <property type="nucleotide sequence ID" value="XM_024728889.1"/>
</dbReference>
<dbReference type="GO" id="GO:0006397">
    <property type="term" value="P:mRNA processing"/>
    <property type="evidence" value="ECO:0007669"/>
    <property type="project" value="UniProtKB-KW"/>
</dbReference>
<dbReference type="Pfam" id="PF08312">
    <property type="entry name" value="cwf21"/>
    <property type="match status" value="1"/>
</dbReference>
<evidence type="ECO:0000256" key="8">
    <source>
        <dbReference type="SAM" id="Phobius"/>
    </source>
</evidence>
<keyword evidence="8" id="KW-0812">Transmembrane</keyword>
<dbReference type="InterPro" id="IPR051372">
    <property type="entry name" value="CWC21"/>
</dbReference>
<keyword evidence="3" id="KW-0507">mRNA processing</keyword>
<feature type="region of interest" description="Disordered" evidence="7">
    <location>
        <begin position="411"/>
        <end position="495"/>
    </location>
</feature>
<keyword evidence="5" id="KW-0508">mRNA splicing</keyword>
<dbReference type="Proteomes" id="UP000054928">
    <property type="component" value="Unassembled WGS sequence"/>
</dbReference>
<evidence type="ECO:0000256" key="7">
    <source>
        <dbReference type="SAM" id="MobiDB-lite"/>
    </source>
</evidence>
<accession>A0A0P1ANX2</accession>
<keyword evidence="8" id="KW-1133">Transmembrane helix</keyword>
<keyword evidence="6" id="KW-0539">Nucleus</keyword>
<dbReference type="STRING" id="4781.A0A0P1ANX2"/>
<dbReference type="EMBL" id="CCYD01000645">
    <property type="protein sequence ID" value="CEG42953.1"/>
    <property type="molecule type" value="Genomic_DNA"/>
</dbReference>
<feature type="region of interest" description="Disordered" evidence="7">
    <location>
        <begin position="107"/>
        <end position="130"/>
    </location>
</feature>
<feature type="domain" description="CWF21" evidence="9">
    <location>
        <begin position="64"/>
        <end position="106"/>
    </location>
</feature>
<dbReference type="GO" id="GO:0008380">
    <property type="term" value="P:RNA splicing"/>
    <property type="evidence" value="ECO:0007669"/>
    <property type="project" value="UniProtKB-KW"/>
</dbReference>
<keyword evidence="4" id="KW-0747">Spliceosome</keyword>
<feature type="compositionally biased region" description="Basic and acidic residues" evidence="7">
    <location>
        <begin position="107"/>
        <end position="117"/>
    </location>
</feature>
<feature type="region of interest" description="Disordered" evidence="7">
    <location>
        <begin position="305"/>
        <end position="337"/>
    </location>
</feature>
<feature type="transmembrane region" description="Helical" evidence="8">
    <location>
        <begin position="595"/>
        <end position="618"/>
    </location>
</feature>
<comment type="similarity">
    <text evidence="2">Belongs to the CWC21 family.</text>
</comment>
<evidence type="ECO:0000256" key="1">
    <source>
        <dbReference type="ARBA" id="ARBA00004123"/>
    </source>
</evidence>
<name>A0A0P1ANX2_PLAHL</name>
<proteinExistence type="inferred from homology"/>
<feature type="compositionally biased region" description="Basic residues" evidence="7">
    <location>
        <begin position="247"/>
        <end position="264"/>
    </location>
</feature>
<feature type="region of interest" description="Disordered" evidence="7">
    <location>
        <begin position="353"/>
        <end position="372"/>
    </location>
</feature>
<sequence length="709" mass="80185">MYNGIGLRTVRGSGTNGYVQRNLSYVNISHARQKLARNQRGIQSGLLDTRGGGRNHPPPNPDILLHEQKRKVELQLLEMSLEMEGRGCEPDDIHATVKRERERLLARLNDKRGDKANNVENSRSQQKYREDNIERIKNAFGIDNDYVAGESFDPEMQERRRQERKERREQDWKESEEARRRNVKDKKEEAMTLPKNHDLPSRSYLSRSRTHSQSKISTDRRSIDRSGSSRSDTKTGHGSTCNVRSLEKKHYRRLPSNANRRRRSTSSSSSGYIRSKGLSALNSSQSRSRALKAWKNRQIETENAACSDRSKRLQSLQSLGLNTRSRSSSSTELNHNRNVAAGVDRGKKVEMTEGQMESKILSERKSVSRPAPSDGEYKILNLSAPAVADGVLLSEERGKSSLSLAKITTDEQKNLTSKKQEANRKNEPKIYAQNKKNDQLTKHEKEKNIKAPDSSIADLRTRSSKRNLHSKSPDDRRRRGKRMRSLSSSPRHPGIVGTFALHQMMSPEIETLTQQRETLKDEVMVFRLKLENMTRVAESRLETIHLLETELERQHVQAAEAAATATIKAEHSISSSKAMESLDNDDLRSSAVLSMVLYTLLLGSVVLASVLYRIYFIIRGEISARYKLGKREYIDKIGIGGPIMPSITDSSMDGKQIIRETPPLPPARTPISDKAPGRLRHSVTSVLQAYRQLSSKLSYAMVTTTTIAL</sequence>
<dbReference type="AlphaFoldDB" id="A0A0P1ANX2"/>
<evidence type="ECO:0000313" key="10">
    <source>
        <dbReference type="EMBL" id="CEG42953.1"/>
    </source>
</evidence>
<feature type="compositionally biased region" description="Polar residues" evidence="7">
    <location>
        <begin position="313"/>
        <end position="337"/>
    </location>
</feature>
<feature type="compositionally biased region" description="Low complexity" evidence="7">
    <location>
        <begin position="265"/>
        <end position="275"/>
    </location>
</feature>
<dbReference type="InterPro" id="IPR013170">
    <property type="entry name" value="mRNA_splic_Cwf21_dom"/>
</dbReference>
<evidence type="ECO:0000256" key="5">
    <source>
        <dbReference type="ARBA" id="ARBA00023187"/>
    </source>
</evidence>
<feature type="region of interest" description="Disordered" evidence="7">
    <location>
        <begin position="146"/>
        <end position="286"/>
    </location>
</feature>
<feature type="compositionally biased region" description="Basic and acidic residues" evidence="7">
    <location>
        <begin position="435"/>
        <end position="450"/>
    </location>
</feature>
<keyword evidence="8" id="KW-0472">Membrane</keyword>
<evidence type="ECO:0000256" key="4">
    <source>
        <dbReference type="ARBA" id="ARBA00022728"/>
    </source>
</evidence>
<dbReference type="PANTHER" id="PTHR36562">
    <property type="entry name" value="SERINE/ARGININE REPETITIVE MATRIX 2"/>
    <property type="match status" value="1"/>
</dbReference>
<evidence type="ECO:0000313" key="11">
    <source>
        <dbReference type="Proteomes" id="UP000054928"/>
    </source>
</evidence>
<comment type="subcellular location">
    <subcellularLocation>
        <location evidence="1">Nucleus</location>
    </subcellularLocation>
</comment>
<feature type="compositionally biased region" description="Basic and acidic residues" evidence="7">
    <location>
        <begin position="411"/>
        <end position="428"/>
    </location>
</feature>
<organism evidence="10 11">
    <name type="scientific">Plasmopara halstedii</name>
    <name type="common">Downy mildew of sunflower</name>
    <dbReference type="NCBI Taxonomy" id="4781"/>
    <lineage>
        <taxon>Eukaryota</taxon>
        <taxon>Sar</taxon>
        <taxon>Stramenopiles</taxon>
        <taxon>Oomycota</taxon>
        <taxon>Peronosporomycetes</taxon>
        <taxon>Peronosporales</taxon>
        <taxon>Peronosporaceae</taxon>
        <taxon>Plasmopara</taxon>
    </lineage>
</organism>
<dbReference type="OrthoDB" id="10267305at2759"/>
<evidence type="ECO:0000256" key="6">
    <source>
        <dbReference type="ARBA" id="ARBA00023242"/>
    </source>
</evidence>
<dbReference type="GeneID" id="36408241"/>
<reference evidence="11" key="1">
    <citation type="submission" date="2014-09" db="EMBL/GenBank/DDBJ databases">
        <authorList>
            <person name="Sharma Rahul"/>
            <person name="Thines Marco"/>
        </authorList>
    </citation>
    <scope>NUCLEOTIDE SEQUENCE [LARGE SCALE GENOMIC DNA]</scope>
</reference>
<feature type="compositionally biased region" description="Basic and acidic residues" evidence="7">
    <location>
        <begin position="156"/>
        <end position="200"/>
    </location>
</feature>
<dbReference type="GO" id="GO:0005681">
    <property type="term" value="C:spliceosomal complex"/>
    <property type="evidence" value="ECO:0007669"/>
    <property type="project" value="UniProtKB-KW"/>
</dbReference>
<evidence type="ECO:0000259" key="9">
    <source>
        <dbReference type="Pfam" id="PF08312"/>
    </source>
</evidence>
<dbReference type="OMA" id="ISHARQK"/>
<dbReference type="CDD" id="cd21372">
    <property type="entry name" value="cwf21_CWC21-like"/>
    <property type="match status" value="1"/>
</dbReference>
<evidence type="ECO:0000256" key="2">
    <source>
        <dbReference type="ARBA" id="ARBA00005954"/>
    </source>
</evidence>